<feature type="compositionally biased region" description="Low complexity" evidence="3">
    <location>
        <begin position="74"/>
        <end position="84"/>
    </location>
</feature>
<reference evidence="4" key="1">
    <citation type="journal article" date="2024" name="Gigascience">
        <title>Chromosome-level genome of the poultry shaft louse Menopon gallinae provides insight into the host-switching and adaptive evolution of parasitic lice.</title>
        <authorList>
            <person name="Xu Y."/>
            <person name="Ma L."/>
            <person name="Liu S."/>
            <person name="Liang Y."/>
            <person name="Liu Q."/>
            <person name="He Z."/>
            <person name="Tian L."/>
            <person name="Duan Y."/>
            <person name="Cai W."/>
            <person name="Li H."/>
            <person name="Song F."/>
        </authorList>
    </citation>
    <scope>NUCLEOTIDE SEQUENCE</scope>
    <source>
        <strain evidence="4">Cailab_2023a</strain>
    </source>
</reference>
<gene>
    <name evidence="4" type="ORF">PYX00_009535</name>
</gene>
<dbReference type="EMBL" id="JARGDH010000005">
    <property type="protein sequence ID" value="KAL0267188.1"/>
    <property type="molecule type" value="Genomic_DNA"/>
</dbReference>
<feature type="compositionally biased region" description="Polar residues" evidence="3">
    <location>
        <begin position="93"/>
        <end position="106"/>
    </location>
</feature>
<keyword evidence="2" id="KW-0866">Nonsense-mediated mRNA decay</keyword>
<accession>A0AAW2HBD7</accession>
<evidence type="ECO:0008006" key="5">
    <source>
        <dbReference type="Google" id="ProtNLM"/>
    </source>
</evidence>
<feature type="region of interest" description="Disordered" evidence="3">
    <location>
        <begin position="1"/>
        <end position="106"/>
    </location>
</feature>
<organism evidence="4">
    <name type="scientific">Menopon gallinae</name>
    <name type="common">poultry shaft louse</name>
    <dbReference type="NCBI Taxonomy" id="328185"/>
    <lineage>
        <taxon>Eukaryota</taxon>
        <taxon>Metazoa</taxon>
        <taxon>Ecdysozoa</taxon>
        <taxon>Arthropoda</taxon>
        <taxon>Hexapoda</taxon>
        <taxon>Insecta</taxon>
        <taxon>Pterygota</taxon>
        <taxon>Neoptera</taxon>
        <taxon>Paraneoptera</taxon>
        <taxon>Psocodea</taxon>
        <taxon>Troctomorpha</taxon>
        <taxon>Phthiraptera</taxon>
        <taxon>Amblycera</taxon>
        <taxon>Menoponidae</taxon>
        <taxon>Menopon</taxon>
    </lineage>
</organism>
<name>A0AAW2HBD7_9NEOP</name>
<dbReference type="PANTHER" id="PTHR14270">
    <property type="entry name" value="NONSENSE-MEDIATED MRNA DECAY FACTOR SMG9"/>
    <property type="match status" value="1"/>
</dbReference>
<dbReference type="PANTHER" id="PTHR14270:SF0">
    <property type="entry name" value="NONSENSE-MEDIATED MRNA DECAY FACTOR SMG9"/>
    <property type="match status" value="1"/>
</dbReference>
<proteinExistence type="inferred from homology"/>
<feature type="compositionally biased region" description="Basic and acidic residues" evidence="3">
    <location>
        <begin position="1"/>
        <end position="20"/>
    </location>
</feature>
<dbReference type="InterPro" id="IPR027417">
    <property type="entry name" value="P-loop_NTPase"/>
</dbReference>
<evidence type="ECO:0000313" key="4">
    <source>
        <dbReference type="EMBL" id="KAL0267188.1"/>
    </source>
</evidence>
<dbReference type="InterPro" id="IPR039177">
    <property type="entry name" value="SMG9"/>
</dbReference>
<dbReference type="AlphaFoldDB" id="A0AAW2HBD7"/>
<dbReference type="EMBL" id="JARGDH010000005">
    <property type="protein sequence ID" value="KAL0267187.1"/>
    <property type="molecule type" value="Genomic_DNA"/>
</dbReference>
<dbReference type="GO" id="GO:0000184">
    <property type="term" value="P:nuclear-transcribed mRNA catabolic process, nonsense-mediated decay"/>
    <property type="evidence" value="ECO:0007669"/>
    <property type="project" value="UniProtKB-KW"/>
</dbReference>
<evidence type="ECO:0000256" key="1">
    <source>
        <dbReference type="ARBA" id="ARBA00007712"/>
    </source>
</evidence>
<feature type="compositionally biased region" description="Basic and acidic residues" evidence="3">
    <location>
        <begin position="52"/>
        <end position="71"/>
    </location>
</feature>
<comment type="similarity">
    <text evidence="1">Belongs to the SMG9 family.</text>
</comment>
<evidence type="ECO:0000256" key="3">
    <source>
        <dbReference type="SAM" id="MobiDB-lite"/>
    </source>
</evidence>
<evidence type="ECO:0000256" key="2">
    <source>
        <dbReference type="ARBA" id="ARBA00023161"/>
    </source>
</evidence>
<feature type="compositionally biased region" description="Basic and acidic residues" evidence="3">
    <location>
        <begin position="32"/>
        <end position="45"/>
    </location>
</feature>
<sequence>MGEYSRSKEFRKKSDFQMNKDHRRGATAILSKYDKDSGYSRDHGLKKSLLTAHKEEKHQPTILIKTREGERAVSPNSKTSSTSTPKKDESAQPVYQLQSKPSATENTAPVEMTTPVKLLDLETLTLVDNCLEYLSDQSDFLVVGIAGYQGVGKSTIISLLADPKALADRKFLFGIEKQSDIELGLHRTDGVNMYVTKSRIIYLDTQPIMSPSVHVKLLQQQDSISGKKFQHSDYPYECSDVEIQSLQLITFLFSICHIVLFVQDFWFDPDALRFLQTAEMLKPSTPTSVDETMVEYFPHILFLHNKSQPSDFEPRTIKEMQDIYCKAFFHSRLQFQTGFGIANGAINPVLNPESCGELINLYLLPEIDAEPCAYNGHSGFGDLIRQLRRQILSTPRTPLTHSTLTEKNWFHYAFKVWDGIKKSTFFNEYHRLLNV</sequence>
<dbReference type="SUPFAM" id="SSF52540">
    <property type="entry name" value="P-loop containing nucleoside triphosphate hydrolases"/>
    <property type="match status" value="1"/>
</dbReference>
<protein>
    <recommendedName>
        <fullName evidence="5">Protein SMG9</fullName>
    </recommendedName>
</protein>
<comment type="caution">
    <text evidence="4">The sequence shown here is derived from an EMBL/GenBank/DDBJ whole genome shotgun (WGS) entry which is preliminary data.</text>
</comment>